<organism evidence="2 3">
    <name type="scientific">Phytophthora infestans (strain T30-4)</name>
    <name type="common">Potato late blight agent</name>
    <dbReference type="NCBI Taxonomy" id="403677"/>
    <lineage>
        <taxon>Eukaryota</taxon>
        <taxon>Sar</taxon>
        <taxon>Stramenopiles</taxon>
        <taxon>Oomycota</taxon>
        <taxon>Peronosporomycetes</taxon>
        <taxon>Peronosporales</taxon>
        <taxon>Peronosporaceae</taxon>
        <taxon>Phytophthora</taxon>
    </lineage>
</organism>
<evidence type="ECO:0000256" key="1">
    <source>
        <dbReference type="SAM" id="MobiDB-lite"/>
    </source>
</evidence>
<dbReference type="RefSeq" id="XP_002997624.1">
    <property type="nucleotide sequence ID" value="XM_002997578.1"/>
</dbReference>
<dbReference type="eggNOG" id="ENOG502SFCN">
    <property type="taxonomic scope" value="Eukaryota"/>
</dbReference>
<dbReference type="KEGG" id="pif:PITG_18507"/>
<dbReference type="Proteomes" id="UP000006643">
    <property type="component" value="Unassembled WGS sequence"/>
</dbReference>
<proteinExistence type="predicted"/>
<dbReference type="OrthoDB" id="159401at2759"/>
<gene>
    <name evidence="2" type="ORF">PITG_18507</name>
</gene>
<dbReference type="VEuPathDB" id="FungiDB:PITG_18507"/>
<name>D0NYF4_PHYIT</name>
<dbReference type="GeneID" id="9462746"/>
<dbReference type="EMBL" id="DS028186">
    <property type="protein sequence ID" value="EEY68066.1"/>
    <property type="molecule type" value="Genomic_DNA"/>
</dbReference>
<evidence type="ECO:0000313" key="2">
    <source>
        <dbReference type="EMBL" id="EEY68066.1"/>
    </source>
</evidence>
<protein>
    <submittedName>
        <fullName evidence="2">Uncharacterized protein</fullName>
    </submittedName>
</protein>
<feature type="region of interest" description="Disordered" evidence="1">
    <location>
        <begin position="1"/>
        <end position="22"/>
    </location>
</feature>
<sequence>MRSPTKIRTPTKLVRSGEARWASKAKDVKKKLLGTGDNTLDSAWPPPKRVKLSIVDDLHRQVQVAQCLEEDLLRDNARMRLKVLNLRDEVGYYYSLLGRIELIAADNTGRSQWTRW</sequence>
<evidence type="ECO:0000313" key="3">
    <source>
        <dbReference type="Proteomes" id="UP000006643"/>
    </source>
</evidence>
<dbReference type="AlphaFoldDB" id="D0NYF4"/>
<keyword evidence="3" id="KW-1185">Reference proteome</keyword>
<accession>D0NYF4</accession>
<dbReference type="InParanoid" id="D0NYF4"/>
<reference evidence="3" key="1">
    <citation type="journal article" date="2009" name="Nature">
        <title>Genome sequence and analysis of the Irish potato famine pathogen Phytophthora infestans.</title>
        <authorList>
            <consortium name="The Broad Institute Genome Sequencing Platform"/>
            <person name="Haas B.J."/>
            <person name="Kamoun S."/>
            <person name="Zody M.C."/>
            <person name="Jiang R.H."/>
            <person name="Handsaker R.E."/>
            <person name="Cano L.M."/>
            <person name="Grabherr M."/>
            <person name="Kodira C.D."/>
            <person name="Raffaele S."/>
            <person name="Torto-Alalibo T."/>
            <person name="Bozkurt T.O."/>
            <person name="Ah-Fong A.M."/>
            <person name="Alvarado L."/>
            <person name="Anderson V.L."/>
            <person name="Armstrong M.R."/>
            <person name="Avrova A."/>
            <person name="Baxter L."/>
            <person name="Beynon J."/>
            <person name="Boevink P.C."/>
            <person name="Bollmann S.R."/>
            <person name="Bos J.I."/>
            <person name="Bulone V."/>
            <person name="Cai G."/>
            <person name="Cakir C."/>
            <person name="Carrington J.C."/>
            <person name="Chawner M."/>
            <person name="Conti L."/>
            <person name="Costanzo S."/>
            <person name="Ewan R."/>
            <person name="Fahlgren N."/>
            <person name="Fischbach M.A."/>
            <person name="Fugelstad J."/>
            <person name="Gilroy E.M."/>
            <person name="Gnerre S."/>
            <person name="Green P.J."/>
            <person name="Grenville-Briggs L.J."/>
            <person name="Griffith J."/>
            <person name="Grunwald N.J."/>
            <person name="Horn K."/>
            <person name="Horner N.R."/>
            <person name="Hu C.H."/>
            <person name="Huitema E."/>
            <person name="Jeong D.H."/>
            <person name="Jones A.M."/>
            <person name="Jones J.D."/>
            <person name="Jones R.W."/>
            <person name="Karlsson E.K."/>
            <person name="Kunjeti S.G."/>
            <person name="Lamour K."/>
            <person name="Liu Z."/>
            <person name="Ma L."/>
            <person name="Maclean D."/>
            <person name="Chibucos M.C."/>
            <person name="McDonald H."/>
            <person name="McWalters J."/>
            <person name="Meijer H.J."/>
            <person name="Morgan W."/>
            <person name="Morris P.F."/>
            <person name="Munro C.A."/>
            <person name="O'Neill K."/>
            <person name="Ospina-Giraldo M."/>
            <person name="Pinzon A."/>
            <person name="Pritchard L."/>
            <person name="Ramsahoye B."/>
            <person name="Ren Q."/>
            <person name="Restrepo S."/>
            <person name="Roy S."/>
            <person name="Sadanandom A."/>
            <person name="Savidor A."/>
            <person name="Schornack S."/>
            <person name="Schwartz D.C."/>
            <person name="Schumann U.D."/>
            <person name="Schwessinger B."/>
            <person name="Seyer L."/>
            <person name="Sharpe T."/>
            <person name="Silvar C."/>
            <person name="Song J."/>
            <person name="Studholme D.J."/>
            <person name="Sykes S."/>
            <person name="Thines M."/>
            <person name="van de Vondervoort P.J."/>
            <person name="Phuntumart V."/>
            <person name="Wawra S."/>
            <person name="Weide R."/>
            <person name="Win J."/>
            <person name="Young C."/>
            <person name="Zhou S."/>
            <person name="Fry W."/>
            <person name="Meyers B.C."/>
            <person name="van West P."/>
            <person name="Ristaino J."/>
            <person name="Govers F."/>
            <person name="Birch P.R."/>
            <person name="Whisson S.C."/>
            <person name="Judelson H.S."/>
            <person name="Nusbaum C."/>
        </authorList>
    </citation>
    <scope>NUCLEOTIDE SEQUENCE [LARGE SCALE GENOMIC DNA]</scope>
    <source>
        <strain evidence="3">T30-4</strain>
    </source>
</reference>
<dbReference type="HOGENOM" id="CLU_2101714_0_0_1"/>